<keyword evidence="2" id="KW-0786">Thiamine pyrophosphate</keyword>
<dbReference type="Pfam" id="PF02775">
    <property type="entry name" value="TPP_enzyme_C"/>
    <property type="match status" value="1"/>
</dbReference>
<dbReference type="OrthoDB" id="10006023at2759"/>
<proteinExistence type="inferred from homology"/>
<dbReference type="InterPro" id="IPR029061">
    <property type="entry name" value="THDP-binding"/>
</dbReference>
<dbReference type="Proteomes" id="UP000316726">
    <property type="component" value="Chromosome 13"/>
</dbReference>
<comment type="similarity">
    <text evidence="1">Belongs to the TPP enzyme family.</text>
</comment>
<feature type="domain" description="Thiamine pyrophosphate enzyme N-terminal TPP-binding" evidence="4">
    <location>
        <begin position="18"/>
        <end position="126"/>
    </location>
</feature>
<name>A0A5B8MVE2_9CHLO</name>
<dbReference type="PANTHER" id="PTHR18968:SF86">
    <property type="entry name" value="ACETOLACTATE SYNTHASE LARGE SUBUNIT ILVX-RELATED"/>
    <property type="match status" value="1"/>
</dbReference>
<evidence type="ECO:0000259" key="3">
    <source>
        <dbReference type="Pfam" id="PF02775"/>
    </source>
</evidence>
<accession>A0A5B8MVE2</accession>
<keyword evidence="6" id="KW-1185">Reference proteome</keyword>
<dbReference type="GO" id="GO:0050660">
    <property type="term" value="F:flavin adenine dinucleotide binding"/>
    <property type="evidence" value="ECO:0007669"/>
    <property type="project" value="TreeGrafter"/>
</dbReference>
<reference evidence="5 6" key="1">
    <citation type="submission" date="2018-07" db="EMBL/GenBank/DDBJ databases">
        <title>The complete nuclear genome of the prasinophyte Chloropicon primus (CCMP1205).</title>
        <authorList>
            <person name="Pombert J.-F."/>
            <person name="Otis C."/>
            <person name="Turmel M."/>
            <person name="Lemieux C."/>
        </authorList>
    </citation>
    <scope>NUCLEOTIDE SEQUENCE [LARGE SCALE GENOMIC DNA]</scope>
    <source>
        <strain evidence="5 6">CCMP1205</strain>
    </source>
</reference>
<evidence type="ECO:0000256" key="1">
    <source>
        <dbReference type="ARBA" id="ARBA00007812"/>
    </source>
</evidence>
<dbReference type="InterPro" id="IPR045229">
    <property type="entry name" value="TPP_enz"/>
</dbReference>
<dbReference type="EMBL" id="CP031046">
    <property type="protein sequence ID" value="QDZ24301.1"/>
    <property type="molecule type" value="Genomic_DNA"/>
</dbReference>
<dbReference type="GO" id="GO:0003984">
    <property type="term" value="F:acetolactate synthase activity"/>
    <property type="evidence" value="ECO:0007669"/>
    <property type="project" value="TreeGrafter"/>
</dbReference>
<protein>
    <submittedName>
        <fullName evidence="5">Thiamine pyrophosphate enzyme</fullName>
    </submittedName>
</protein>
<feature type="domain" description="Thiamine pyrophosphate enzyme TPP-binding" evidence="3">
    <location>
        <begin position="424"/>
        <end position="552"/>
    </location>
</feature>
<evidence type="ECO:0000259" key="4">
    <source>
        <dbReference type="Pfam" id="PF02776"/>
    </source>
</evidence>
<dbReference type="STRING" id="1764295.A0A5B8MVE2"/>
<dbReference type="AlphaFoldDB" id="A0A5B8MVE2"/>
<dbReference type="PANTHER" id="PTHR18968">
    <property type="entry name" value="THIAMINE PYROPHOSPHATE ENZYMES"/>
    <property type="match status" value="1"/>
</dbReference>
<evidence type="ECO:0000256" key="2">
    <source>
        <dbReference type="ARBA" id="ARBA00023052"/>
    </source>
</evidence>
<gene>
    <name evidence="5" type="ORF">A3770_13p68190</name>
</gene>
<dbReference type="GO" id="GO:0030976">
    <property type="term" value="F:thiamine pyrophosphate binding"/>
    <property type="evidence" value="ECO:0007669"/>
    <property type="project" value="InterPro"/>
</dbReference>
<dbReference type="InterPro" id="IPR011766">
    <property type="entry name" value="TPP_enzyme_TPP-bd"/>
</dbReference>
<evidence type="ECO:0000313" key="5">
    <source>
        <dbReference type="EMBL" id="QDZ24301.1"/>
    </source>
</evidence>
<sequence length="555" mass="58869">MAKGGTRVAEAEVEVEGNGAEVLVEAMVAAGVEVVFANPGTTEMHIVGALDTAESGREGVRSVLCLHETVCAGAADGYGRMKGKPAATLLHLGVGLANALANLHNAKRARSPVLNIVGEMSTWIKGSDPILNMDIEKLAETVSSFTRTTESAEVIARDVAEAVVEGCYDVHGRGGSCVSTIILPHDFAFQAGVRASVRRVPWRPSRAISESFDGAGDFIKACAAALRQPGRKVAVYAAGAATLGGNYERVGKIAAACGAKLFCESLFSRLDRGVGSPHAARLPYFPQDALREFSKYDVVLCIDAKKPVAMFGYEKGPVDLIPLDEESLWEIDCGFDIDSALEMLYKETGASRIVPGTNCRGVFVVKESRPRRPAQNGKLAAMSMCNLIAAHQPEDAVVVDESLTSGTNYYEASKGCPKFSHLFQTGGAIGIGPPLAVGCAVACPDRKVINIQADGSGLYSPQALWTQAKEGLDVVTVVCSNRKYNILNLELEKQKVTSSNHAQNLTSLSDPPIDWVSLAEGFGVKASRATTISEFDELFSNAVRGKGPHLIEAVI</sequence>
<dbReference type="CDD" id="cd07035">
    <property type="entry name" value="TPP_PYR_POX_like"/>
    <property type="match status" value="1"/>
</dbReference>
<organism evidence="5 6">
    <name type="scientific">Chloropicon primus</name>
    <dbReference type="NCBI Taxonomy" id="1764295"/>
    <lineage>
        <taxon>Eukaryota</taxon>
        <taxon>Viridiplantae</taxon>
        <taxon>Chlorophyta</taxon>
        <taxon>Chloropicophyceae</taxon>
        <taxon>Chloropicales</taxon>
        <taxon>Chloropicaceae</taxon>
        <taxon>Chloropicon</taxon>
    </lineage>
</organism>
<dbReference type="InterPro" id="IPR012001">
    <property type="entry name" value="Thiamin_PyroP_enz_TPP-bd_dom"/>
</dbReference>
<dbReference type="CDD" id="cd02002">
    <property type="entry name" value="TPP_BFDC"/>
    <property type="match status" value="1"/>
</dbReference>
<dbReference type="NCBIfam" id="NF005760">
    <property type="entry name" value="PRK07586.1"/>
    <property type="match status" value="1"/>
</dbReference>
<dbReference type="SUPFAM" id="SSF52518">
    <property type="entry name" value="Thiamin diphosphate-binding fold (THDP-binding)"/>
    <property type="match status" value="2"/>
</dbReference>
<evidence type="ECO:0000313" key="6">
    <source>
        <dbReference type="Proteomes" id="UP000316726"/>
    </source>
</evidence>
<dbReference type="Pfam" id="PF02776">
    <property type="entry name" value="TPP_enzyme_N"/>
    <property type="match status" value="1"/>
</dbReference>
<dbReference type="Gene3D" id="3.40.50.970">
    <property type="match status" value="2"/>
</dbReference>